<dbReference type="Pfam" id="PF02589">
    <property type="entry name" value="LUD_dom"/>
    <property type="match status" value="1"/>
</dbReference>
<dbReference type="InterPro" id="IPR037171">
    <property type="entry name" value="NagB/RpiA_transferase-like"/>
</dbReference>
<organism evidence="2 3">
    <name type="scientific">Salinimicrobium tongyeongense</name>
    <dbReference type="NCBI Taxonomy" id="2809707"/>
    <lineage>
        <taxon>Bacteria</taxon>
        <taxon>Pseudomonadati</taxon>
        <taxon>Bacteroidota</taxon>
        <taxon>Flavobacteriia</taxon>
        <taxon>Flavobacteriales</taxon>
        <taxon>Flavobacteriaceae</taxon>
        <taxon>Salinimicrobium</taxon>
    </lineage>
</organism>
<reference evidence="2" key="1">
    <citation type="submission" date="2021-02" db="EMBL/GenBank/DDBJ databases">
        <title>Salinimicrobium sp. nov. isolated from seawater in Tongyeong, Republic of Korea.</title>
        <authorList>
            <person name="Lee S.-J."/>
        </authorList>
    </citation>
    <scope>NUCLEOTIDE SEQUENCE</scope>
    <source>
        <strain evidence="2">HN-2-9-2</strain>
    </source>
</reference>
<protein>
    <submittedName>
        <fullName evidence="2">LUD domain-containing protein</fullName>
    </submittedName>
</protein>
<dbReference type="PANTHER" id="PTHR43682">
    <property type="entry name" value="LACTATE UTILIZATION PROTEIN C"/>
    <property type="match status" value="1"/>
</dbReference>
<keyword evidence="3" id="KW-1185">Reference proteome</keyword>
<evidence type="ECO:0000313" key="3">
    <source>
        <dbReference type="Proteomes" id="UP001163981"/>
    </source>
</evidence>
<dbReference type="InterPro" id="IPR024185">
    <property type="entry name" value="FTHF_cligase-like_sf"/>
</dbReference>
<dbReference type="EMBL" id="CP069620">
    <property type="protein sequence ID" value="UZH56684.1"/>
    <property type="molecule type" value="Genomic_DNA"/>
</dbReference>
<evidence type="ECO:0000313" key="2">
    <source>
        <dbReference type="EMBL" id="UZH56684.1"/>
    </source>
</evidence>
<dbReference type="SUPFAM" id="SSF100950">
    <property type="entry name" value="NagB/RpiA/CoA transferase-like"/>
    <property type="match status" value="1"/>
</dbReference>
<dbReference type="PANTHER" id="PTHR43682:SF1">
    <property type="entry name" value="LACTATE UTILIZATION PROTEIN C"/>
    <property type="match status" value="1"/>
</dbReference>
<gene>
    <name evidence="2" type="ORF">JRG66_07475</name>
</gene>
<feature type="domain" description="LUD" evidence="1">
    <location>
        <begin position="97"/>
        <end position="189"/>
    </location>
</feature>
<sequence length="192" mass="21466">MKSRERILNSLKSANSIDIDLPQILFSSGEDNILQTFVEMATLAGMEVFDATKIDLMELLTSCAESKKVQSSIESHAIRFPILLDEEKPFETENVPDIFVCQAHFGVAENAALWLDDEVLPSRLLAFLPEELVILLSKEQLVSNMHQAYDKVEQIDYTYGLFLAGPSKTADIEQTLVTGAQGAKRVKLFLQE</sequence>
<accession>A0ABY6NUT6</accession>
<proteinExistence type="predicted"/>
<dbReference type="RefSeq" id="WP_265165317.1">
    <property type="nucleotide sequence ID" value="NZ_CP069620.1"/>
</dbReference>
<dbReference type="InterPro" id="IPR003741">
    <property type="entry name" value="LUD_dom"/>
</dbReference>
<dbReference type="Proteomes" id="UP001163981">
    <property type="component" value="Chromosome"/>
</dbReference>
<dbReference type="Gene3D" id="3.40.50.10420">
    <property type="entry name" value="NagB/RpiA/CoA transferase-like"/>
    <property type="match status" value="1"/>
</dbReference>
<evidence type="ECO:0000259" key="1">
    <source>
        <dbReference type="Pfam" id="PF02589"/>
    </source>
</evidence>
<name>A0ABY6NUT6_9FLAO</name>